<dbReference type="Proteomes" id="UP000035425">
    <property type="component" value="Unassembled WGS sequence"/>
</dbReference>
<gene>
    <name evidence="3" type="ORF">FrCorBMG51_07810</name>
</gene>
<evidence type="ECO:0000313" key="4">
    <source>
        <dbReference type="Proteomes" id="UP000035425"/>
    </source>
</evidence>
<comment type="caution">
    <text evidence="3">The sequence shown here is derived from an EMBL/GenBank/DDBJ whole genome shotgun (WGS) entry which is preliminary data.</text>
</comment>
<feature type="region of interest" description="Disordered" evidence="1">
    <location>
        <begin position="156"/>
        <end position="192"/>
    </location>
</feature>
<feature type="compositionally biased region" description="Low complexity" evidence="1">
    <location>
        <begin position="162"/>
        <end position="192"/>
    </location>
</feature>
<dbReference type="InterPro" id="IPR015797">
    <property type="entry name" value="NUDIX_hydrolase-like_dom_sf"/>
</dbReference>
<keyword evidence="4" id="KW-1185">Reference proteome</keyword>
<sequence>MSRSALPVRVHLLVRTEDRILLATGDETSPACWRLPAGNLQGQAAGDAAVRLAREQAALLTTVEDVRLEHVAHHWADDREQLGLFFHVTRTYGATGAHDPAAPGVPRRPRRLAWHPLDALPERFAQPDHDVVTRWASGEFFSHGGWTARRSTTIHPSTGAVQAAPQTASAQTASAQAASTRPPSAPAASSRA</sequence>
<dbReference type="Pfam" id="PF00293">
    <property type="entry name" value="NUDIX"/>
    <property type="match status" value="1"/>
</dbReference>
<reference evidence="3 4" key="1">
    <citation type="submission" date="2014-12" db="EMBL/GenBank/DDBJ databases">
        <title>Frankia sp. BMG5.1 draft genome.</title>
        <authorList>
            <person name="Gtari M."/>
            <person name="Ghodhbane-Gtari F."/>
            <person name="Nouioui I."/>
            <person name="Ktari A."/>
            <person name="Hezbri K."/>
            <person name="Mimouni W."/>
            <person name="Sbissi I."/>
            <person name="Ayari A."/>
            <person name="Yamanaka T."/>
            <person name="Normand P."/>
            <person name="Tisa L.S."/>
            <person name="Boudabous A."/>
        </authorList>
    </citation>
    <scope>NUCLEOTIDE SEQUENCE [LARGE SCALE GENOMIC DNA]</scope>
    <source>
        <strain evidence="3 4">BMG5.1</strain>
    </source>
</reference>
<organism evidence="3 4">
    <name type="scientific">Protofrankia coriariae</name>
    <dbReference type="NCBI Taxonomy" id="1562887"/>
    <lineage>
        <taxon>Bacteria</taxon>
        <taxon>Bacillati</taxon>
        <taxon>Actinomycetota</taxon>
        <taxon>Actinomycetes</taxon>
        <taxon>Frankiales</taxon>
        <taxon>Frankiaceae</taxon>
        <taxon>Protofrankia</taxon>
    </lineage>
</organism>
<dbReference type="EMBL" id="JWIO01000009">
    <property type="protein sequence ID" value="KLL11930.1"/>
    <property type="molecule type" value="Genomic_DNA"/>
</dbReference>
<dbReference type="InterPro" id="IPR000086">
    <property type="entry name" value="NUDIX_hydrolase_dom"/>
</dbReference>
<accession>A0ABR5F5J1</accession>
<evidence type="ECO:0000259" key="2">
    <source>
        <dbReference type="Pfam" id="PF00293"/>
    </source>
</evidence>
<evidence type="ECO:0000256" key="1">
    <source>
        <dbReference type="SAM" id="MobiDB-lite"/>
    </source>
</evidence>
<dbReference type="SUPFAM" id="SSF55811">
    <property type="entry name" value="Nudix"/>
    <property type="match status" value="1"/>
</dbReference>
<feature type="domain" description="Nudix hydrolase" evidence="2">
    <location>
        <begin position="8"/>
        <end position="135"/>
    </location>
</feature>
<protein>
    <recommendedName>
        <fullName evidence="2">Nudix hydrolase domain-containing protein</fullName>
    </recommendedName>
</protein>
<dbReference type="Gene3D" id="3.90.79.10">
    <property type="entry name" value="Nucleoside Triphosphate Pyrophosphohydrolase"/>
    <property type="match status" value="1"/>
</dbReference>
<proteinExistence type="predicted"/>
<name>A0ABR5F5J1_9ACTN</name>
<evidence type="ECO:0000313" key="3">
    <source>
        <dbReference type="EMBL" id="KLL11930.1"/>
    </source>
</evidence>